<reference evidence="5 6" key="1">
    <citation type="submission" date="2017-09" db="EMBL/GenBank/DDBJ databases">
        <authorList>
            <person name="Ehlers B."/>
            <person name="Leendertz F.H."/>
        </authorList>
    </citation>
    <scope>NUCLEOTIDE SEQUENCE [LARGE SCALE GENOMIC DNA]</scope>
    <source>
        <strain evidence="5 6">DSM 46844</strain>
    </source>
</reference>
<dbReference type="EMBL" id="OBDO01000013">
    <property type="protein sequence ID" value="SNX98939.1"/>
    <property type="molecule type" value="Genomic_DNA"/>
</dbReference>
<keyword evidence="3" id="KW-0812">Transmembrane</keyword>
<evidence type="ECO:0000256" key="1">
    <source>
        <dbReference type="ARBA" id="ARBA00022679"/>
    </source>
</evidence>
<evidence type="ECO:0000256" key="2">
    <source>
        <dbReference type="ARBA" id="ARBA00023315"/>
    </source>
</evidence>
<sequence length="271" mass="29651">MSHDRFPEAGVARRSGRAPSRWRTRKPLPPALWFCVVVVYPVASLLFRLRYRFAERFPRTGPVIVVANHISILDPLACARLVWDCGRVPHFLAKASVFKGTAGRILRAAGQIPVARGSAEARSSLAAAEADLAAGNVVVIYPEGSVTRDPDWWPMEARTGVARLALTTDAVVLPVAQWGAHRLHDYHAKKLHLRLRVPTEYLVGEPVDLAALRAELRAGRPMTAELLREVTDRMMGAVRDQLAEVRGEPAPAVFAPHPLRTLPGDLPGSAA</sequence>
<evidence type="ECO:0000259" key="4">
    <source>
        <dbReference type="SMART" id="SM00563"/>
    </source>
</evidence>
<keyword evidence="3" id="KW-0472">Membrane</keyword>
<protein>
    <submittedName>
        <fullName evidence="5">1-acyl-sn-glycerol-3-phosphate acyltransferases</fullName>
    </submittedName>
</protein>
<keyword evidence="3" id="KW-1133">Transmembrane helix</keyword>
<dbReference type="SMART" id="SM00563">
    <property type="entry name" value="PlsC"/>
    <property type="match status" value="1"/>
</dbReference>
<dbReference type="OrthoDB" id="9806008at2"/>
<accession>A0A285EIH7</accession>
<feature type="transmembrane region" description="Helical" evidence="3">
    <location>
        <begin position="31"/>
        <end position="49"/>
    </location>
</feature>
<dbReference type="AlphaFoldDB" id="A0A285EIH7"/>
<name>A0A285EIH7_9ACTN</name>
<dbReference type="SUPFAM" id="SSF69593">
    <property type="entry name" value="Glycerol-3-phosphate (1)-acyltransferase"/>
    <property type="match status" value="1"/>
</dbReference>
<dbReference type="PANTHER" id="PTHR10434">
    <property type="entry name" value="1-ACYL-SN-GLYCEROL-3-PHOSPHATE ACYLTRANSFERASE"/>
    <property type="match status" value="1"/>
</dbReference>
<keyword evidence="2 5" id="KW-0012">Acyltransferase</keyword>
<feature type="domain" description="Phospholipid/glycerol acyltransferase" evidence="4">
    <location>
        <begin position="63"/>
        <end position="180"/>
    </location>
</feature>
<evidence type="ECO:0000256" key="3">
    <source>
        <dbReference type="SAM" id="Phobius"/>
    </source>
</evidence>
<gene>
    <name evidence="5" type="ORF">SAMN06893097_11331</name>
</gene>
<dbReference type="Proteomes" id="UP000219514">
    <property type="component" value="Unassembled WGS sequence"/>
</dbReference>
<evidence type="ECO:0000313" key="5">
    <source>
        <dbReference type="EMBL" id="SNX98939.1"/>
    </source>
</evidence>
<organism evidence="5 6">
    <name type="scientific">Geodermatophilus sabuli</name>
    <dbReference type="NCBI Taxonomy" id="1564158"/>
    <lineage>
        <taxon>Bacteria</taxon>
        <taxon>Bacillati</taxon>
        <taxon>Actinomycetota</taxon>
        <taxon>Actinomycetes</taxon>
        <taxon>Geodermatophilales</taxon>
        <taxon>Geodermatophilaceae</taxon>
        <taxon>Geodermatophilus</taxon>
    </lineage>
</organism>
<evidence type="ECO:0000313" key="6">
    <source>
        <dbReference type="Proteomes" id="UP000219514"/>
    </source>
</evidence>
<dbReference type="GO" id="GO:0006654">
    <property type="term" value="P:phosphatidic acid biosynthetic process"/>
    <property type="evidence" value="ECO:0007669"/>
    <property type="project" value="TreeGrafter"/>
</dbReference>
<dbReference type="InterPro" id="IPR002123">
    <property type="entry name" value="Plipid/glycerol_acylTrfase"/>
</dbReference>
<keyword evidence="6" id="KW-1185">Reference proteome</keyword>
<proteinExistence type="predicted"/>
<keyword evidence="1 5" id="KW-0808">Transferase</keyword>
<dbReference type="RefSeq" id="WP_097208856.1">
    <property type="nucleotide sequence ID" value="NZ_JACHXB010000005.1"/>
</dbReference>
<dbReference type="CDD" id="cd07989">
    <property type="entry name" value="LPLAT_AGPAT-like"/>
    <property type="match status" value="1"/>
</dbReference>
<dbReference type="GO" id="GO:0005886">
    <property type="term" value="C:plasma membrane"/>
    <property type="evidence" value="ECO:0007669"/>
    <property type="project" value="TreeGrafter"/>
</dbReference>
<dbReference type="GO" id="GO:0003841">
    <property type="term" value="F:1-acylglycerol-3-phosphate O-acyltransferase activity"/>
    <property type="evidence" value="ECO:0007669"/>
    <property type="project" value="TreeGrafter"/>
</dbReference>
<dbReference type="PANTHER" id="PTHR10434:SF55">
    <property type="entry name" value="POSSIBLE ACYLTRANSFERASE"/>
    <property type="match status" value="1"/>
</dbReference>
<dbReference type="Pfam" id="PF01553">
    <property type="entry name" value="Acyltransferase"/>
    <property type="match status" value="1"/>
</dbReference>